<accession>A0ABR2GCS0</accession>
<gene>
    <name evidence="1" type="ORF">V6N12_050563</name>
</gene>
<dbReference type="EMBL" id="JBBPBM010000001">
    <property type="protein sequence ID" value="KAK8600712.1"/>
    <property type="molecule type" value="Genomic_DNA"/>
</dbReference>
<keyword evidence="2" id="KW-1185">Reference proteome</keyword>
<comment type="caution">
    <text evidence="1">The sequence shown here is derived from an EMBL/GenBank/DDBJ whole genome shotgun (WGS) entry which is preliminary data.</text>
</comment>
<reference evidence="1 2" key="1">
    <citation type="journal article" date="2024" name="G3 (Bethesda)">
        <title>Genome assembly of Hibiscus sabdariffa L. provides insights into metabolisms of medicinal natural products.</title>
        <authorList>
            <person name="Kim T."/>
        </authorList>
    </citation>
    <scope>NUCLEOTIDE SEQUENCE [LARGE SCALE GENOMIC DNA]</scope>
    <source>
        <strain evidence="1">TK-2024</strain>
        <tissue evidence="1">Old leaves</tissue>
    </source>
</reference>
<proteinExistence type="predicted"/>
<protein>
    <submittedName>
        <fullName evidence="1">Uncharacterized protein</fullName>
    </submittedName>
</protein>
<sequence>MDRVVANIDKSTVDGKMVKPLVGKSKIAPNALGTTSKEGSVKLSYRDALLSNIKTGIRGPEELDHSILNIKADNNVNNLATISIPVEDNDWMKRFMTGVMKCSFELDFVQQALIHDDDPIEKDNLVGANGSAEQNLPQEFLGRVLDGCRLSNPICFQNALVPTLETLNVSTISPTLLNHGNNLANNEEGINESGHVGNHGLGQSTTNLEVEKEISLGGRSIDVHGHAVSICSDSMSVYNNPTVMGLKLNGPENICFLIIKQFVANGSGHDVNFGGANSLLVVSSHNLSNHRNSECSVMMVLDSFECCDNLNEENWKDDSVALLHPQSGLFTYAPSNGLFRASFQRRVRRQIRDSLDGISSQPGKSTHLSSSKDHISDDKLEVEAVWDVSNLLEILFKGGKETVIQRVCELEEEL</sequence>
<organism evidence="1 2">
    <name type="scientific">Hibiscus sabdariffa</name>
    <name type="common">roselle</name>
    <dbReference type="NCBI Taxonomy" id="183260"/>
    <lineage>
        <taxon>Eukaryota</taxon>
        <taxon>Viridiplantae</taxon>
        <taxon>Streptophyta</taxon>
        <taxon>Embryophyta</taxon>
        <taxon>Tracheophyta</taxon>
        <taxon>Spermatophyta</taxon>
        <taxon>Magnoliopsida</taxon>
        <taxon>eudicotyledons</taxon>
        <taxon>Gunneridae</taxon>
        <taxon>Pentapetalae</taxon>
        <taxon>rosids</taxon>
        <taxon>malvids</taxon>
        <taxon>Malvales</taxon>
        <taxon>Malvaceae</taxon>
        <taxon>Malvoideae</taxon>
        <taxon>Hibiscus</taxon>
    </lineage>
</organism>
<evidence type="ECO:0000313" key="1">
    <source>
        <dbReference type="EMBL" id="KAK8600712.1"/>
    </source>
</evidence>
<dbReference type="Proteomes" id="UP001472677">
    <property type="component" value="Unassembled WGS sequence"/>
</dbReference>
<evidence type="ECO:0000313" key="2">
    <source>
        <dbReference type="Proteomes" id="UP001472677"/>
    </source>
</evidence>
<name>A0ABR2GCS0_9ROSI</name>